<dbReference type="GO" id="GO:0004930">
    <property type="term" value="F:G protein-coupled receptor activity"/>
    <property type="evidence" value="ECO:0007669"/>
    <property type="project" value="UniProtKB-KW"/>
</dbReference>
<dbReference type="GO" id="GO:0006935">
    <property type="term" value="P:chemotaxis"/>
    <property type="evidence" value="ECO:0007669"/>
    <property type="project" value="UniProtKB-KW"/>
</dbReference>
<keyword evidence="10 19" id="KW-0472">Membrane</keyword>
<evidence type="ECO:0000256" key="15">
    <source>
        <dbReference type="ARBA" id="ARBA00025640"/>
    </source>
</evidence>
<dbReference type="Pfam" id="PF00001">
    <property type="entry name" value="7tm_1"/>
    <property type="match status" value="2"/>
</dbReference>
<evidence type="ECO:0000256" key="6">
    <source>
        <dbReference type="ARBA" id="ARBA00022641"/>
    </source>
</evidence>
<dbReference type="CTD" id="719"/>
<feature type="transmembrane region" description="Helical" evidence="19">
    <location>
        <begin position="393"/>
        <end position="417"/>
    </location>
</feature>
<dbReference type="InterPro" id="IPR017452">
    <property type="entry name" value="GPCR_Rhodpsn_7TM"/>
</dbReference>
<dbReference type="Ensembl" id="ENSVURT00010026054.1">
    <property type="protein sequence ID" value="ENSVURP00010022895.1"/>
    <property type="gene ID" value="ENSVURG00010017541.1"/>
</dbReference>
<dbReference type="InterPro" id="IPR001644">
    <property type="entry name" value="Anaphtx_C3AR1"/>
</dbReference>
<evidence type="ECO:0000256" key="5">
    <source>
        <dbReference type="ARBA" id="ARBA00022553"/>
    </source>
</evidence>
<reference evidence="22" key="1">
    <citation type="submission" date="2018-12" db="EMBL/GenBank/DDBJ databases">
        <authorList>
            <person name="Yazar S."/>
        </authorList>
    </citation>
    <scope>NUCLEOTIDE SEQUENCE [LARGE SCALE GENOMIC DNA]</scope>
</reference>
<keyword evidence="12 18" id="KW-0675">Receptor</keyword>
<dbReference type="PANTHER" id="PTHR24225:SF28">
    <property type="entry name" value="C3A ANAPHYLATOXIN CHEMOTACTIC RECEPTOR"/>
    <property type="match status" value="1"/>
</dbReference>
<dbReference type="GO" id="GO:0019722">
    <property type="term" value="P:calcium-mediated signaling"/>
    <property type="evidence" value="ECO:0007669"/>
    <property type="project" value="Ensembl"/>
</dbReference>
<comment type="similarity">
    <text evidence="18">Belongs to the G-protein coupled receptor 1 family.</text>
</comment>
<dbReference type="PRINTS" id="PR01104">
    <property type="entry name" value="ANPHYLATOXNR"/>
</dbReference>
<dbReference type="PROSITE" id="PS00237">
    <property type="entry name" value="G_PROTEIN_RECEP_F1_1"/>
    <property type="match status" value="1"/>
</dbReference>
<keyword evidence="8 19" id="KW-1133">Transmembrane helix</keyword>
<dbReference type="PROSITE" id="PS50262">
    <property type="entry name" value="G_PROTEIN_RECEP_F1_2"/>
    <property type="match status" value="1"/>
</dbReference>
<feature type="transmembrane region" description="Helical" evidence="19">
    <location>
        <begin position="59"/>
        <end position="84"/>
    </location>
</feature>
<evidence type="ECO:0000256" key="8">
    <source>
        <dbReference type="ARBA" id="ARBA00022989"/>
    </source>
</evidence>
<keyword evidence="14 18" id="KW-0807">Transducer</keyword>
<keyword evidence="4" id="KW-0145">Chemotaxis</keyword>
<feature type="transmembrane region" description="Helical" evidence="19">
    <location>
        <begin position="437"/>
        <end position="456"/>
    </location>
</feature>
<dbReference type="InterPro" id="IPR002234">
    <property type="entry name" value="Anphylx_rcpt_C3a/C5a1-2"/>
</dbReference>
<feature type="transmembrane region" description="Helical" evidence="19">
    <location>
        <begin position="23"/>
        <end position="47"/>
    </location>
</feature>
<dbReference type="Gene3D" id="1.20.1070.10">
    <property type="entry name" value="Rhodopsin 7-helix transmembrane proteins"/>
    <property type="match status" value="2"/>
</dbReference>
<organism evidence="21 22">
    <name type="scientific">Vombatus ursinus</name>
    <name type="common">Common wombat</name>
    <dbReference type="NCBI Taxonomy" id="29139"/>
    <lineage>
        <taxon>Eukaryota</taxon>
        <taxon>Metazoa</taxon>
        <taxon>Chordata</taxon>
        <taxon>Craniata</taxon>
        <taxon>Vertebrata</taxon>
        <taxon>Euteleostomi</taxon>
        <taxon>Mammalia</taxon>
        <taxon>Metatheria</taxon>
        <taxon>Diprotodontia</taxon>
        <taxon>Vombatidae</taxon>
        <taxon>Vombatus</taxon>
    </lineage>
</organism>
<gene>
    <name evidence="21" type="primary">C3AR1</name>
</gene>
<dbReference type="GO" id="GO:0006954">
    <property type="term" value="P:inflammatory response"/>
    <property type="evidence" value="ECO:0007669"/>
    <property type="project" value="TreeGrafter"/>
</dbReference>
<evidence type="ECO:0000256" key="10">
    <source>
        <dbReference type="ARBA" id="ARBA00023136"/>
    </source>
</evidence>
<evidence type="ECO:0000256" key="11">
    <source>
        <dbReference type="ARBA" id="ARBA00023157"/>
    </source>
</evidence>
<keyword evidence="3" id="KW-1003">Cell membrane</keyword>
<reference evidence="21" key="2">
    <citation type="submission" date="2025-08" db="UniProtKB">
        <authorList>
            <consortium name="Ensembl"/>
        </authorList>
    </citation>
    <scope>IDENTIFICATION</scope>
</reference>
<evidence type="ECO:0000256" key="17">
    <source>
        <dbReference type="ARBA" id="ARBA00025827"/>
    </source>
</evidence>
<keyword evidence="5" id="KW-0597">Phosphoprotein</keyword>
<evidence type="ECO:0000256" key="3">
    <source>
        <dbReference type="ARBA" id="ARBA00022475"/>
    </source>
</evidence>
<dbReference type="GO" id="GO:0005886">
    <property type="term" value="C:plasma membrane"/>
    <property type="evidence" value="ECO:0007669"/>
    <property type="project" value="UniProtKB-SubCell"/>
</dbReference>
<dbReference type="PANTHER" id="PTHR24225">
    <property type="entry name" value="CHEMOTACTIC RECEPTOR"/>
    <property type="match status" value="1"/>
</dbReference>
<dbReference type="FunFam" id="1.20.1070.10:FF:000269">
    <property type="entry name" value="C3a anaphylatoxin chemotactic receptor"/>
    <property type="match status" value="1"/>
</dbReference>
<protein>
    <recommendedName>
        <fullName evidence="2">C3a anaphylatoxin chemotactic receptor</fullName>
    </recommendedName>
</protein>
<keyword evidence="22" id="KW-1185">Reference proteome</keyword>
<keyword evidence="11" id="KW-1015">Disulfide bond</keyword>
<feature type="transmembrane region" description="Helical" evidence="19">
    <location>
        <begin position="139"/>
        <end position="160"/>
    </location>
</feature>
<proteinExistence type="inferred from homology"/>
<dbReference type="STRING" id="29139.ENSVURP00010022895"/>
<feature type="transmembrane region" description="Helical" evidence="19">
    <location>
        <begin position="359"/>
        <end position="381"/>
    </location>
</feature>
<dbReference type="SUPFAM" id="SSF81321">
    <property type="entry name" value="Family A G protein-coupled receptor-like"/>
    <property type="match status" value="2"/>
</dbReference>
<dbReference type="OMA" id="MCGYNFG"/>
<dbReference type="GO" id="GO:0004876">
    <property type="term" value="F:complement component C3a receptor activity"/>
    <property type="evidence" value="ECO:0007669"/>
    <property type="project" value="Ensembl"/>
</dbReference>
<keyword evidence="13" id="KW-0325">Glycoprotein</keyword>
<evidence type="ECO:0000256" key="14">
    <source>
        <dbReference type="ARBA" id="ARBA00023224"/>
    </source>
</evidence>
<dbReference type="GO" id="GO:0004878">
    <property type="term" value="F:complement component C5a receptor activity"/>
    <property type="evidence" value="ECO:0007669"/>
    <property type="project" value="TreeGrafter"/>
</dbReference>
<keyword evidence="9 18" id="KW-0297">G-protein coupled receptor</keyword>
<evidence type="ECO:0000256" key="19">
    <source>
        <dbReference type="SAM" id="Phobius"/>
    </source>
</evidence>
<evidence type="ECO:0000313" key="21">
    <source>
        <dbReference type="Ensembl" id="ENSVURP00010022895.1"/>
    </source>
</evidence>
<evidence type="ECO:0000259" key="20">
    <source>
        <dbReference type="PROSITE" id="PS50262"/>
    </source>
</evidence>
<comment type="subcellular location">
    <subcellularLocation>
        <location evidence="1">Cell membrane</location>
        <topology evidence="1">Multi-pass membrane protein</topology>
    </subcellularLocation>
</comment>
<reference evidence="21" key="3">
    <citation type="submission" date="2025-09" db="UniProtKB">
        <authorList>
            <consortium name="Ensembl"/>
        </authorList>
    </citation>
    <scope>IDENTIFICATION</scope>
</reference>
<dbReference type="PRINTS" id="PR00237">
    <property type="entry name" value="GPCRRHODOPSN"/>
</dbReference>
<evidence type="ECO:0000256" key="12">
    <source>
        <dbReference type="ARBA" id="ARBA00023170"/>
    </source>
</evidence>
<evidence type="ECO:0000256" key="18">
    <source>
        <dbReference type="RuleBase" id="RU000688"/>
    </source>
</evidence>
<evidence type="ECO:0000256" key="7">
    <source>
        <dbReference type="ARBA" id="ARBA00022692"/>
    </source>
</evidence>
<evidence type="ECO:0000256" key="1">
    <source>
        <dbReference type="ARBA" id="ARBA00004651"/>
    </source>
</evidence>
<evidence type="ECO:0000256" key="9">
    <source>
        <dbReference type="ARBA" id="ARBA00023040"/>
    </source>
</evidence>
<keyword evidence="6" id="KW-0765">Sulfation</keyword>
<evidence type="ECO:0000313" key="22">
    <source>
        <dbReference type="Proteomes" id="UP000314987"/>
    </source>
</evidence>
<evidence type="ECO:0000256" key="4">
    <source>
        <dbReference type="ARBA" id="ARBA00022500"/>
    </source>
</evidence>
<dbReference type="FunFam" id="1.20.1070.10:FF:000284">
    <property type="entry name" value="C3a anaphylatoxin chemotactic receptor"/>
    <property type="match status" value="1"/>
</dbReference>
<dbReference type="OrthoDB" id="10037617at2759"/>
<dbReference type="RefSeq" id="XP_027694506.1">
    <property type="nucleotide sequence ID" value="XM_027838705.1"/>
</dbReference>
<comment type="function">
    <text evidence="15">Receptor for the chemotactic and inflammatory peptide anaphylatoxin C3a. This receptor stimulates chemotaxis, granule enzyme release and superoxide anion production.</text>
</comment>
<feature type="transmembrane region" description="Helical" evidence="19">
    <location>
        <begin position="90"/>
        <end position="118"/>
    </location>
</feature>
<dbReference type="PRINTS" id="PR01060">
    <property type="entry name" value="C3ANPHYLTXNR"/>
</dbReference>
<dbReference type="GO" id="GO:0007204">
    <property type="term" value="P:positive regulation of cytosolic calcium ion concentration"/>
    <property type="evidence" value="ECO:0007669"/>
    <property type="project" value="TreeGrafter"/>
</dbReference>
<dbReference type="AlphaFoldDB" id="A0A4X2LMA2"/>
<dbReference type="InterPro" id="IPR000276">
    <property type="entry name" value="GPCR_Rhodpsn"/>
</dbReference>
<dbReference type="GO" id="GO:0007193">
    <property type="term" value="P:adenylate cyclase-inhibiting G protein-coupled receptor signaling pathway"/>
    <property type="evidence" value="ECO:0007669"/>
    <property type="project" value="Ensembl"/>
</dbReference>
<feature type="domain" description="G-protein coupled receptors family 1 profile" evidence="20">
    <location>
        <begin position="40"/>
        <end position="453"/>
    </location>
</feature>
<name>A0A4X2LMA2_VOMUR</name>
<keyword evidence="7 18" id="KW-0812">Transmembrane</keyword>
<dbReference type="Proteomes" id="UP000314987">
    <property type="component" value="Unassembled WGS sequence"/>
</dbReference>
<dbReference type="InterPro" id="IPR000826">
    <property type="entry name" value="Formyl_rcpt-rel"/>
</dbReference>
<accession>A0A4X2LMA2</accession>
<dbReference type="GeneID" id="114025315"/>
<dbReference type="GeneTree" id="ENSGT01140000282544"/>
<comment type="similarity">
    <text evidence="16">Belongs to the chemokine-like receptor (CMKLR) family.</text>
</comment>
<evidence type="ECO:0000256" key="2">
    <source>
        <dbReference type="ARBA" id="ARBA00022343"/>
    </source>
</evidence>
<evidence type="ECO:0000256" key="16">
    <source>
        <dbReference type="ARBA" id="ARBA00025736"/>
    </source>
</evidence>
<dbReference type="GO" id="GO:0007200">
    <property type="term" value="P:phospholipase C-activating G protein-coupled receptor signaling pathway"/>
    <property type="evidence" value="ECO:0007669"/>
    <property type="project" value="TreeGrafter"/>
</dbReference>
<sequence>MPPTLTNTSSSDLISQPLREPQVMISIAIFSLTFLLGLPGNGLVFWVTRLKMKCTVTTVWFLHLTMADLLCCLSVPFSLIHVILQGHWPYGWLLCKLIPSIIVLNMFASVFLLTAISLDRCAVVLQPVWCQNHRTVRMAFIFCAGIWVLSFAMCMPVFLYRETFTENNCTVCTYNFEEHNSQAYIYFSPNLVKEGSLENPSTSELTGTIEDILHPSSSRRDVYLWPSTTTAIPRTSNVFFSTKVNGDHSGGAFTVDSVNLYSHHPFSDLSELPEKFPHAESPRIPMVLPEFSNNDSSTDTLRNSDVLPYDNAGAFPRASSNPLDIPAEVTEDFLDFIYNYDFSENQLSTTLVAITVTRLVVGFLLPFIIIIICYTLIIFRLNKNHFVKSRSKTLRVSIVVIVTFFVCWTPYHIIGVLSLFASPFTPLGKAVIALDNLSIALASANSCLNPLLYAFMGKDFRQKTRQSLQGILEVVFSEDLIQSSSCPQNKTSLTQDIVSTAV</sequence>
<comment type="subunit">
    <text evidence="17">Interacts with VGF-derived peptide TLQP-21.</text>
</comment>
<evidence type="ECO:0000256" key="13">
    <source>
        <dbReference type="ARBA" id="ARBA00023180"/>
    </source>
</evidence>